<dbReference type="PROSITE" id="PS50042">
    <property type="entry name" value="CNMP_BINDING_3"/>
    <property type="match status" value="2"/>
</dbReference>
<dbReference type="EMBL" id="JNBR01002826">
    <property type="protein sequence ID" value="OQR81268.1"/>
    <property type="molecule type" value="Genomic_DNA"/>
</dbReference>
<dbReference type="InterPro" id="IPR014710">
    <property type="entry name" value="RmlC-like_jellyroll"/>
</dbReference>
<accession>A0A1V9Y6G3</accession>
<protein>
    <recommendedName>
        <fullName evidence="1">Cyclic nucleotide-binding domain-containing protein</fullName>
    </recommendedName>
</protein>
<dbReference type="Proteomes" id="UP000243579">
    <property type="component" value="Unassembled WGS sequence"/>
</dbReference>
<dbReference type="InterPro" id="IPR018490">
    <property type="entry name" value="cNMP-bd_dom_sf"/>
</dbReference>
<reference evidence="2 3" key="1">
    <citation type="journal article" date="2014" name="Genome Biol. Evol.">
        <title>The secreted proteins of Achlya hypogyna and Thraustotheca clavata identify the ancestral oomycete secretome and reveal gene acquisitions by horizontal gene transfer.</title>
        <authorList>
            <person name="Misner I."/>
            <person name="Blouin N."/>
            <person name="Leonard G."/>
            <person name="Richards T.A."/>
            <person name="Lane C.E."/>
        </authorList>
    </citation>
    <scope>NUCLEOTIDE SEQUENCE [LARGE SCALE GENOMIC DNA]</scope>
    <source>
        <strain evidence="2 3">ATCC 48635</strain>
    </source>
</reference>
<dbReference type="SUPFAM" id="SSF51206">
    <property type="entry name" value="cAMP-binding domain-like"/>
    <property type="match status" value="2"/>
</dbReference>
<dbReference type="OrthoDB" id="2021138at2759"/>
<feature type="domain" description="Cyclic nucleotide-binding" evidence="1">
    <location>
        <begin position="293"/>
        <end position="412"/>
    </location>
</feature>
<proteinExistence type="predicted"/>
<keyword evidence="3" id="KW-1185">Reference proteome</keyword>
<dbReference type="AlphaFoldDB" id="A0A1V9Y6G3"/>
<dbReference type="InterPro" id="IPR018488">
    <property type="entry name" value="cNMP-bd_CS"/>
</dbReference>
<dbReference type="SMART" id="SM00100">
    <property type="entry name" value="cNMP"/>
    <property type="match status" value="2"/>
</dbReference>
<sequence length="608" mass="68450">MTKGTVDRSVSLQENENQFLFLQALRRRPPSRHHVSLHKRAVARLGDVHAAIPATPDVDETDKKNIDRNSMICKAVVILWRSHERMRAWRKWTEVAAAEAGLRRAAHVAHLRSASLELLRRRPPSYTPEEVALLEEWARQLQEKIFHDLSPDRVTDIVRHMTLTHYRARECLFLEGDVGHGYYILIAGSISIYVDMPTTTKGLIAQGRTHALEAIRLDAAMLGQYRYDIGEGDGFGEVAMFSSDHRRTASAVASSACDVIEIPKDVYDRTLRRAQYEAYSTAQKLAFLPTVNIFSDWLHAKLVLLLDLLDRREVPFGQYLLNEDKPFSGVYFVLTGHVHIMQKLCVAPQTPSHVLKSPIKKAIPITVDTISRRGIIGIQALVEHTKTSKYSAVVATDKVECLVLTPDHFETFRGLLQATNHTHLKHMWQELETARATKLGAAAAAFNTTDGPPLPHPPQPPPKLRYQRERGDDVLPVMTSMAGKKFVFHDFDLLVEPVPVPLAPSSLPKMTLLARSPIPAAEQAKVVAQHFATLKPRLWDPARGFVQEVLPLIEKVDMLRPERPALPAFERSLASTRRKARTIASEHSAFTNARRTLNKPLVSYKHAF</sequence>
<feature type="domain" description="Cyclic nucleotide-binding" evidence="1">
    <location>
        <begin position="145"/>
        <end position="271"/>
    </location>
</feature>
<dbReference type="InterPro" id="IPR000595">
    <property type="entry name" value="cNMP-bd_dom"/>
</dbReference>
<dbReference type="CDD" id="cd00038">
    <property type="entry name" value="CAP_ED"/>
    <property type="match status" value="1"/>
</dbReference>
<dbReference type="PROSITE" id="PS00889">
    <property type="entry name" value="CNMP_BINDING_2"/>
    <property type="match status" value="1"/>
</dbReference>
<dbReference type="PANTHER" id="PTHR23011:SF28">
    <property type="entry name" value="CYCLIC NUCLEOTIDE-BINDING DOMAIN CONTAINING PROTEIN"/>
    <property type="match status" value="1"/>
</dbReference>
<evidence type="ECO:0000313" key="2">
    <source>
        <dbReference type="EMBL" id="OQR81268.1"/>
    </source>
</evidence>
<gene>
    <name evidence="2" type="ORF">ACHHYP_16629</name>
</gene>
<dbReference type="STRING" id="1202772.A0A1V9Y6G3"/>
<organism evidence="2 3">
    <name type="scientific">Achlya hypogyna</name>
    <name type="common">Oomycete</name>
    <name type="synonym">Protoachlya hypogyna</name>
    <dbReference type="NCBI Taxonomy" id="1202772"/>
    <lineage>
        <taxon>Eukaryota</taxon>
        <taxon>Sar</taxon>
        <taxon>Stramenopiles</taxon>
        <taxon>Oomycota</taxon>
        <taxon>Saprolegniomycetes</taxon>
        <taxon>Saprolegniales</taxon>
        <taxon>Achlyaceae</taxon>
        <taxon>Achlya</taxon>
    </lineage>
</organism>
<evidence type="ECO:0000313" key="3">
    <source>
        <dbReference type="Proteomes" id="UP000243579"/>
    </source>
</evidence>
<evidence type="ECO:0000259" key="1">
    <source>
        <dbReference type="PROSITE" id="PS50042"/>
    </source>
</evidence>
<dbReference type="PANTHER" id="PTHR23011">
    <property type="entry name" value="CYCLIC NUCLEOTIDE-BINDING DOMAIN CONTAINING PROTEIN"/>
    <property type="match status" value="1"/>
</dbReference>
<name>A0A1V9Y6G3_ACHHY</name>
<comment type="caution">
    <text evidence="2">The sequence shown here is derived from an EMBL/GenBank/DDBJ whole genome shotgun (WGS) entry which is preliminary data.</text>
</comment>
<dbReference type="Gene3D" id="2.60.120.10">
    <property type="entry name" value="Jelly Rolls"/>
    <property type="match status" value="2"/>
</dbReference>